<evidence type="ECO:0000313" key="3">
    <source>
        <dbReference type="EMBL" id="KAK9751607.1"/>
    </source>
</evidence>
<feature type="compositionally biased region" description="Low complexity" evidence="1">
    <location>
        <begin position="89"/>
        <end position="104"/>
    </location>
</feature>
<proteinExistence type="predicted"/>
<evidence type="ECO:0000256" key="2">
    <source>
        <dbReference type="SAM" id="Phobius"/>
    </source>
</evidence>
<dbReference type="EMBL" id="JASJQH010005050">
    <property type="protein sequence ID" value="KAK9751607.1"/>
    <property type="molecule type" value="Genomic_DNA"/>
</dbReference>
<gene>
    <name evidence="3" type="ORF">K7432_018101</name>
</gene>
<comment type="caution">
    <text evidence="3">The sequence shown here is derived from an EMBL/GenBank/DDBJ whole genome shotgun (WGS) entry which is preliminary data.</text>
</comment>
<keyword evidence="2" id="KW-1133">Transmembrane helix</keyword>
<keyword evidence="2" id="KW-0812">Transmembrane</keyword>
<feature type="transmembrane region" description="Helical" evidence="2">
    <location>
        <begin position="12"/>
        <end position="35"/>
    </location>
</feature>
<evidence type="ECO:0000313" key="4">
    <source>
        <dbReference type="Proteomes" id="UP001479436"/>
    </source>
</evidence>
<dbReference type="Proteomes" id="UP001479436">
    <property type="component" value="Unassembled WGS sequence"/>
</dbReference>
<feature type="region of interest" description="Disordered" evidence="1">
    <location>
        <begin position="65"/>
        <end position="175"/>
    </location>
</feature>
<keyword evidence="2" id="KW-0472">Membrane</keyword>
<organism evidence="3 4">
    <name type="scientific">Basidiobolus ranarum</name>
    <dbReference type="NCBI Taxonomy" id="34480"/>
    <lineage>
        <taxon>Eukaryota</taxon>
        <taxon>Fungi</taxon>
        <taxon>Fungi incertae sedis</taxon>
        <taxon>Zoopagomycota</taxon>
        <taxon>Entomophthoromycotina</taxon>
        <taxon>Basidiobolomycetes</taxon>
        <taxon>Basidiobolales</taxon>
        <taxon>Basidiobolaceae</taxon>
        <taxon>Basidiobolus</taxon>
    </lineage>
</organism>
<evidence type="ECO:0000256" key="1">
    <source>
        <dbReference type="SAM" id="MobiDB-lite"/>
    </source>
</evidence>
<keyword evidence="4" id="KW-1185">Reference proteome</keyword>
<accession>A0ABR2WCK4</accession>
<sequence length="175" mass="19562">MLVLLTVYALIVRYASFDLFLLVLFASHCTILFLMKNSTKVNMQMAKRTVRQRVNWAKQWAGGIFRKNGPPPNSVQPRPSNIVLYPGKQSSNTSPTESPNTSQPDSTRSQKRFFLRAKNNTSPDLGSNNLASENLPSPPATKQKRRFFSKSKGNNPNLLPPIETSDIEPDGSKLL</sequence>
<reference evidence="3 4" key="1">
    <citation type="submission" date="2023-04" db="EMBL/GenBank/DDBJ databases">
        <title>Genome of Basidiobolus ranarum AG-B5.</title>
        <authorList>
            <person name="Stajich J.E."/>
            <person name="Carter-House D."/>
            <person name="Gryganskyi A."/>
        </authorList>
    </citation>
    <scope>NUCLEOTIDE SEQUENCE [LARGE SCALE GENOMIC DNA]</scope>
    <source>
        <strain evidence="3 4">AG-B5</strain>
    </source>
</reference>
<feature type="compositionally biased region" description="Polar residues" evidence="1">
    <location>
        <begin position="118"/>
        <end position="135"/>
    </location>
</feature>
<protein>
    <submittedName>
        <fullName evidence="3">Uncharacterized protein</fullName>
    </submittedName>
</protein>
<name>A0ABR2WCK4_9FUNG</name>